<protein>
    <submittedName>
        <fullName evidence="1">Uncharacterized protein</fullName>
    </submittedName>
</protein>
<dbReference type="RefSeq" id="WP_344339903.1">
    <property type="nucleotide sequence ID" value="NZ_BAAAQT010000004.1"/>
</dbReference>
<proteinExistence type="predicted"/>
<gene>
    <name evidence="1" type="ORF">GCM10009846_04680</name>
</gene>
<dbReference type="EMBL" id="BAAAQT010000004">
    <property type="protein sequence ID" value="GAA2171307.1"/>
    <property type="molecule type" value="Genomic_DNA"/>
</dbReference>
<evidence type="ECO:0000313" key="1">
    <source>
        <dbReference type="EMBL" id="GAA2171307.1"/>
    </source>
</evidence>
<sequence>MTTAGVDRVALEAAILAVDGVVAASVAEIADGAPWRTALVVHVDLDPAVADAPGSTGRGALAALAAAGPGMPRATVTFTTHRPHEERLDARRVAAEGGVAGVGIVSRRSIVVGAPALQGLVP</sequence>
<dbReference type="Proteomes" id="UP001501599">
    <property type="component" value="Unassembled WGS sequence"/>
</dbReference>
<evidence type="ECO:0000313" key="2">
    <source>
        <dbReference type="Proteomes" id="UP001501599"/>
    </source>
</evidence>
<name>A0ABP5MA36_9MICO</name>
<comment type="caution">
    <text evidence="1">The sequence shown here is derived from an EMBL/GenBank/DDBJ whole genome shotgun (WGS) entry which is preliminary data.</text>
</comment>
<accession>A0ABP5MA36</accession>
<keyword evidence="2" id="KW-1185">Reference proteome</keyword>
<reference evidence="2" key="1">
    <citation type="journal article" date="2019" name="Int. J. Syst. Evol. Microbiol.">
        <title>The Global Catalogue of Microorganisms (GCM) 10K type strain sequencing project: providing services to taxonomists for standard genome sequencing and annotation.</title>
        <authorList>
            <consortium name="The Broad Institute Genomics Platform"/>
            <consortium name="The Broad Institute Genome Sequencing Center for Infectious Disease"/>
            <person name="Wu L."/>
            <person name="Ma J."/>
        </authorList>
    </citation>
    <scope>NUCLEOTIDE SEQUENCE [LARGE SCALE GENOMIC DNA]</scope>
    <source>
        <strain evidence="2">JCM 16026</strain>
    </source>
</reference>
<organism evidence="1 2">
    <name type="scientific">Agrococcus versicolor</name>
    <dbReference type="NCBI Taxonomy" id="501482"/>
    <lineage>
        <taxon>Bacteria</taxon>
        <taxon>Bacillati</taxon>
        <taxon>Actinomycetota</taxon>
        <taxon>Actinomycetes</taxon>
        <taxon>Micrococcales</taxon>
        <taxon>Microbacteriaceae</taxon>
        <taxon>Agrococcus</taxon>
    </lineage>
</organism>